<dbReference type="PANTHER" id="PTHR19136">
    <property type="entry name" value="MOLYBDENUM COFACTOR GUANYLYLTRANSFERASE"/>
    <property type="match status" value="1"/>
</dbReference>
<accession>A0ABV8WP46</accession>
<dbReference type="InterPro" id="IPR029044">
    <property type="entry name" value="Nucleotide-diphossugar_trans"/>
</dbReference>
<name>A0ABV8WP46_9MICC</name>
<dbReference type="EMBL" id="JBHSDQ010000008">
    <property type="protein sequence ID" value="MFC4397849.1"/>
    <property type="molecule type" value="Genomic_DNA"/>
</dbReference>
<dbReference type="PANTHER" id="PTHR19136:SF81">
    <property type="entry name" value="MOLYBDENUM COFACTOR GUANYLYLTRANSFERASE"/>
    <property type="match status" value="1"/>
</dbReference>
<evidence type="ECO:0000256" key="2">
    <source>
        <dbReference type="SAM" id="MobiDB-lite"/>
    </source>
</evidence>
<dbReference type="SUPFAM" id="SSF53448">
    <property type="entry name" value="Nucleotide-diphospho-sugar transferases"/>
    <property type="match status" value="1"/>
</dbReference>
<keyword evidence="1" id="KW-0808">Transferase</keyword>
<organism evidence="4 5">
    <name type="scientific">Arthrobacter sedimenti</name>
    <dbReference type="NCBI Taxonomy" id="2694931"/>
    <lineage>
        <taxon>Bacteria</taxon>
        <taxon>Bacillati</taxon>
        <taxon>Actinomycetota</taxon>
        <taxon>Actinomycetes</taxon>
        <taxon>Micrococcales</taxon>
        <taxon>Micrococcaceae</taxon>
        <taxon>Arthrobacter</taxon>
    </lineage>
</organism>
<gene>
    <name evidence="4" type="ORF">ACFO0G_17245</name>
</gene>
<comment type="caution">
    <text evidence="4">The sequence shown here is derived from an EMBL/GenBank/DDBJ whole genome shotgun (WGS) entry which is preliminary data.</text>
</comment>
<dbReference type="RefSeq" id="WP_376979170.1">
    <property type="nucleotide sequence ID" value="NZ_JBHSDQ010000008.1"/>
</dbReference>
<evidence type="ECO:0000313" key="4">
    <source>
        <dbReference type="EMBL" id="MFC4397849.1"/>
    </source>
</evidence>
<protein>
    <submittedName>
        <fullName evidence="4">Molybdenum cofactor guanylyltransferase</fullName>
    </submittedName>
</protein>
<dbReference type="Proteomes" id="UP001595778">
    <property type="component" value="Unassembled WGS sequence"/>
</dbReference>
<evidence type="ECO:0000256" key="1">
    <source>
        <dbReference type="ARBA" id="ARBA00022679"/>
    </source>
</evidence>
<dbReference type="Gene3D" id="3.90.550.10">
    <property type="entry name" value="Spore Coat Polysaccharide Biosynthesis Protein SpsA, Chain A"/>
    <property type="match status" value="1"/>
</dbReference>
<dbReference type="InterPro" id="IPR025877">
    <property type="entry name" value="MobA-like_NTP_Trfase"/>
</dbReference>
<dbReference type="GO" id="GO:0016779">
    <property type="term" value="F:nucleotidyltransferase activity"/>
    <property type="evidence" value="ECO:0007669"/>
    <property type="project" value="UniProtKB-KW"/>
</dbReference>
<feature type="domain" description="MobA-like NTP transferase" evidence="3">
    <location>
        <begin position="10"/>
        <end position="191"/>
    </location>
</feature>
<evidence type="ECO:0000313" key="5">
    <source>
        <dbReference type="Proteomes" id="UP001595778"/>
    </source>
</evidence>
<dbReference type="Pfam" id="PF12804">
    <property type="entry name" value="NTP_transf_3"/>
    <property type="match status" value="1"/>
</dbReference>
<reference evidence="5" key="1">
    <citation type="journal article" date="2019" name="Int. J. Syst. Evol. Microbiol.">
        <title>The Global Catalogue of Microorganisms (GCM) 10K type strain sequencing project: providing services to taxonomists for standard genome sequencing and annotation.</title>
        <authorList>
            <consortium name="The Broad Institute Genomics Platform"/>
            <consortium name="The Broad Institute Genome Sequencing Center for Infectious Disease"/>
            <person name="Wu L."/>
            <person name="Ma J."/>
        </authorList>
    </citation>
    <scope>NUCLEOTIDE SEQUENCE [LARGE SCALE GENOMIC DNA]</scope>
    <source>
        <strain evidence="5">PJ61</strain>
    </source>
</reference>
<keyword evidence="4" id="KW-0548">Nucleotidyltransferase</keyword>
<proteinExistence type="predicted"/>
<keyword evidence="5" id="KW-1185">Reference proteome</keyword>
<evidence type="ECO:0000259" key="3">
    <source>
        <dbReference type="Pfam" id="PF12804"/>
    </source>
</evidence>
<feature type="region of interest" description="Disordered" evidence="2">
    <location>
        <begin position="221"/>
        <end position="241"/>
    </location>
</feature>
<sequence length="241" mass="24046">MQENSLAFDALILAGGRSSRLGGVPKQSLVFRGQSLLERSLAAAAGARRTVVVGDAGFLSSQGTASHPVAQASWPPGVLTCREEPPFAGPAAAIGAGLHALDENGGDAPFTLVLACDMPLASEAVAVLREALFASPTRPGDGGAGGVMARSGDGRAQPLVAFYSTPGLKKACAELAARNALVNGSVRALLASLDVQLVTVPAGSTSDVDTWDDAAALGIAAGSQRESKDPSTGGTNVGGKS</sequence>